<organism evidence="3 4">
    <name type="scientific">Podospora didyma</name>
    <dbReference type="NCBI Taxonomy" id="330526"/>
    <lineage>
        <taxon>Eukaryota</taxon>
        <taxon>Fungi</taxon>
        <taxon>Dikarya</taxon>
        <taxon>Ascomycota</taxon>
        <taxon>Pezizomycotina</taxon>
        <taxon>Sordariomycetes</taxon>
        <taxon>Sordariomycetidae</taxon>
        <taxon>Sordariales</taxon>
        <taxon>Podosporaceae</taxon>
        <taxon>Podospora</taxon>
    </lineage>
</organism>
<protein>
    <submittedName>
        <fullName evidence="3">Ribonuclease H-like domain-containing protein</fullName>
    </submittedName>
</protein>
<dbReference type="Pfam" id="PF02171">
    <property type="entry name" value="Piwi"/>
    <property type="match status" value="1"/>
</dbReference>
<dbReference type="InterPro" id="IPR012337">
    <property type="entry name" value="RNaseH-like_sf"/>
</dbReference>
<dbReference type="InterPro" id="IPR036397">
    <property type="entry name" value="RNaseH_sf"/>
</dbReference>
<proteinExistence type="predicted"/>
<name>A0AAE0N1Z7_9PEZI</name>
<dbReference type="EMBL" id="JAULSW010000011">
    <property type="protein sequence ID" value="KAK3367916.1"/>
    <property type="molecule type" value="Genomic_DNA"/>
</dbReference>
<reference evidence="3" key="1">
    <citation type="journal article" date="2023" name="Mol. Phylogenet. Evol.">
        <title>Genome-scale phylogeny and comparative genomics of the fungal order Sordariales.</title>
        <authorList>
            <person name="Hensen N."/>
            <person name="Bonometti L."/>
            <person name="Westerberg I."/>
            <person name="Brannstrom I.O."/>
            <person name="Guillou S."/>
            <person name="Cros-Aarteil S."/>
            <person name="Calhoun S."/>
            <person name="Haridas S."/>
            <person name="Kuo A."/>
            <person name="Mondo S."/>
            <person name="Pangilinan J."/>
            <person name="Riley R."/>
            <person name="LaButti K."/>
            <person name="Andreopoulos B."/>
            <person name="Lipzen A."/>
            <person name="Chen C."/>
            <person name="Yan M."/>
            <person name="Daum C."/>
            <person name="Ng V."/>
            <person name="Clum A."/>
            <person name="Steindorff A."/>
            <person name="Ohm R.A."/>
            <person name="Martin F."/>
            <person name="Silar P."/>
            <person name="Natvig D.O."/>
            <person name="Lalanne C."/>
            <person name="Gautier V."/>
            <person name="Ament-Velasquez S.L."/>
            <person name="Kruys A."/>
            <person name="Hutchinson M.I."/>
            <person name="Powell A.J."/>
            <person name="Barry K."/>
            <person name="Miller A.N."/>
            <person name="Grigoriev I.V."/>
            <person name="Debuchy R."/>
            <person name="Gladieux P."/>
            <person name="Hiltunen Thoren M."/>
            <person name="Johannesson H."/>
        </authorList>
    </citation>
    <scope>NUCLEOTIDE SEQUENCE</scope>
    <source>
        <strain evidence="3">CBS 232.78</strain>
    </source>
</reference>
<dbReference type="PANTHER" id="PTHR22891">
    <property type="entry name" value="EUKARYOTIC TRANSLATION INITIATION FACTOR 2C"/>
    <property type="match status" value="1"/>
</dbReference>
<feature type="compositionally biased region" description="Basic and acidic residues" evidence="1">
    <location>
        <begin position="312"/>
        <end position="330"/>
    </location>
</feature>
<dbReference type="InterPro" id="IPR003165">
    <property type="entry name" value="Piwi"/>
</dbReference>
<feature type="compositionally biased region" description="Basic and acidic residues" evidence="1">
    <location>
        <begin position="290"/>
        <end position="304"/>
    </location>
</feature>
<dbReference type="Proteomes" id="UP001285441">
    <property type="component" value="Unassembled WGS sequence"/>
</dbReference>
<dbReference type="AlphaFoldDB" id="A0AAE0N1Z7"/>
<evidence type="ECO:0000259" key="2">
    <source>
        <dbReference type="PROSITE" id="PS50822"/>
    </source>
</evidence>
<evidence type="ECO:0000256" key="1">
    <source>
        <dbReference type="SAM" id="MobiDB-lite"/>
    </source>
</evidence>
<dbReference type="Gene3D" id="3.30.420.10">
    <property type="entry name" value="Ribonuclease H-like superfamily/Ribonuclease H"/>
    <property type="match status" value="2"/>
</dbReference>
<dbReference type="PROSITE" id="PS50822">
    <property type="entry name" value="PIWI"/>
    <property type="match status" value="1"/>
</dbReference>
<gene>
    <name evidence="3" type="ORF">B0H63DRAFT_455970</name>
</gene>
<feature type="region of interest" description="Disordered" evidence="1">
    <location>
        <begin position="285"/>
        <end position="341"/>
    </location>
</feature>
<sequence length="341" mass="38067">MALPPLASRNPTKDDVGDYRLIKQVADVEVGIPTVCMQNSKFLSRDGQTIDNVLLKANLKLDGTSYRLGFGSSFLLEDTLVLGLDVTHPPPVSADTEKSVAGMVANVDRDLPQWPATLTVQPVSRNEIVGPDAYEELFDPHFDRWFKHVGDKVPRNILLYRDDVSEGQYDHIIFREYRYLRAACVKKYRSATRKLSYQASLSSLLTRAAIQGTVRPAHYVVVVDQIFRQPDLAASKIHNAAEVPEDLTLALCYALGRCTMAIGICAPARLADLACNRTQPYTPSGPKLYEGVKKGSRFPDPDSPKKKKEKKNNKTLEKKQLIQEESKPEEVSELQGDCLHK</sequence>
<dbReference type="Gene3D" id="3.40.50.2300">
    <property type="match status" value="1"/>
</dbReference>
<feature type="domain" description="Piwi" evidence="2">
    <location>
        <begin position="1"/>
        <end position="197"/>
    </location>
</feature>
<dbReference type="SMART" id="SM00950">
    <property type="entry name" value="Piwi"/>
    <property type="match status" value="1"/>
</dbReference>
<dbReference type="GO" id="GO:0003676">
    <property type="term" value="F:nucleic acid binding"/>
    <property type="evidence" value="ECO:0007669"/>
    <property type="project" value="InterPro"/>
</dbReference>
<evidence type="ECO:0000313" key="4">
    <source>
        <dbReference type="Proteomes" id="UP001285441"/>
    </source>
</evidence>
<keyword evidence="4" id="KW-1185">Reference proteome</keyword>
<comment type="caution">
    <text evidence="3">The sequence shown here is derived from an EMBL/GenBank/DDBJ whole genome shotgun (WGS) entry which is preliminary data.</text>
</comment>
<accession>A0AAE0N1Z7</accession>
<evidence type="ECO:0000313" key="3">
    <source>
        <dbReference type="EMBL" id="KAK3367916.1"/>
    </source>
</evidence>
<dbReference type="SUPFAM" id="SSF53098">
    <property type="entry name" value="Ribonuclease H-like"/>
    <property type="match status" value="1"/>
</dbReference>
<reference evidence="3" key="2">
    <citation type="submission" date="2023-06" db="EMBL/GenBank/DDBJ databases">
        <authorList>
            <consortium name="Lawrence Berkeley National Laboratory"/>
            <person name="Haridas S."/>
            <person name="Hensen N."/>
            <person name="Bonometti L."/>
            <person name="Westerberg I."/>
            <person name="Brannstrom I.O."/>
            <person name="Guillou S."/>
            <person name="Cros-Aarteil S."/>
            <person name="Calhoun S."/>
            <person name="Kuo A."/>
            <person name="Mondo S."/>
            <person name="Pangilinan J."/>
            <person name="Riley R."/>
            <person name="LaButti K."/>
            <person name="Andreopoulos B."/>
            <person name="Lipzen A."/>
            <person name="Chen C."/>
            <person name="Yanf M."/>
            <person name="Daum C."/>
            <person name="Ng V."/>
            <person name="Clum A."/>
            <person name="Steindorff A."/>
            <person name="Ohm R."/>
            <person name="Martin F."/>
            <person name="Silar P."/>
            <person name="Natvig D."/>
            <person name="Lalanne C."/>
            <person name="Gautier V."/>
            <person name="Ament-velasquez S.L."/>
            <person name="Kruys A."/>
            <person name="Hutchinson M.I."/>
            <person name="Powell A.J."/>
            <person name="Barry K."/>
            <person name="Miller A.N."/>
            <person name="Grigoriev I.V."/>
            <person name="Debuchy R."/>
            <person name="Gladieux P."/>
            <person name="Thoren M.H."/>
            <person name="Johannesson H."/>
        </authorList>
    </citation>
    <scope>NUCLEOTIDE SEQUENCE</scope>
    <source>
        <strain evidence="3">CBS 232.78</strain>
    </source>
</reference>